<accession>A0A8S3ADE5</accession>
<evidence type="ECO:0000313" key="2">
    <source>
        <dbReference type="EMBL" id="CAF4762839.1"/>
    </source>
</evidence>
<evidence type="ECO:0000313" key="3">
    <source>
        <dbReference type="Proteomes" id="UP000676336"/>
    </source>
</evidence>
<dbReference type="Proteomes" id="UP000676336">
    <property type="component" value="Unassembled WGS sequence"/>
</dbReference>
<proteinExistence type="predicted"/>
<organism evidence="1 3">
    <name type="scientific">Rotaria magnacalcarata</name>
    <dbReference type="NCBI Taxonomy" id="392030"/>
    <lineage>
        <taxon>Eukaryota</taxon>
        <taxon>Metazoa</taxon>
        <taxon>Spiralia</taxon>
        <taxon>Gnathifera</taxon>
        <taxon>Rotifera</taxon>
        <taxon>Eurotatoria</taxon>
        <taxon>Bdelloidea</taxon>
        <taxon>Philodinida</taxon>
        <taxon>Philodinidae</taxon>
        <taxon>Rotaria</taxon>
    </lineage>
</organism>
<comment type="caution">
    <text evidence="1">The sequence shown here is derived from an EMBL/GenBank/DDBJ whole genome shotgun (WGS) entry which is preliminary data.</text>
</comment>
<dbReference type="AlphaFoldDB" id="A0A8S3ADE5"/>
<feature type="non-terminal residue" evidence="1">
    <location>
        <position position="60"/>
    </location>
</feature>
<dbReference type="EMBL" id="CAJOBI010124900">
    <property type="protein sequence ID" value="CAF4696398.1"/>
    <property type="molecule type" value="Genomic_DNA"/>
</dbReference>
<sequence>AVNVLVYVGIGGYGDDGSDNEDEIRQVEAEILQSNIDEPQLQRLRNGERPGALWHLFRSD</sequence>
<protein>
    <submittedName>
        <fullName evidence="1">Uncharacterized protein</fullName>
    </submittedName>
</protein>
<dbReference type="EMBL" id="CAJOBI010139912">
    <property type="protein sequence ID" value="CAF4762839.1"/>
    <property type="molecule type" value="Genomic_DNA"/>
</dbReference>
<feature type="non-terminal residue" evidence="1">
    <location>
        <position position="1"/>
    </location>
</feature>
<reference evidence="1" key="1">
    <citation type="submission" date="2021-02" db="EMBL/GenBank/DDBJ databases">
        <authorList>
            <person name="Nowell W R."/>
        </authorList>
    </citation>
    <scope>NUCLEOTIDE SEQUENCE</scope>
</reference>
<name>A0A8S3ADE5_9BILA</name>
<gene>
    <name evidence="1" type="ORF">SMN809_LOCUS42872</name>
    <name evidence="2" type="ORF">SMN809_LOCUS45608</name>
</gene>
<evidence type="ECO:0000313" key="1">
    <source>
        <dbReference type="EMBL" id="CAF4696398.1"/>
    </source>
</evidence>